<proteinExistence type="predicted"/>
<protein>
    <recommendedName>
        <fullName evidence="1">Lactose phosphotransferase system repressor</fullName>
    </recommendedName>
</protein>
<gene>
    <name evidence="8" type="ORF">C3E78_05475</name>
</gene>
<keyword evidence="4" id="KW-0238">DNA-binding</keyword>
<dbReference type="AlphaFoldDB" id="A0A2S0WK36"/>
<dbReference type="SMART" id="SM00420">
    <property type="entry name" value="HTH_DEOR"/>
    <property type="match status" value="1"/>
</dbReference>
<evidence type="ECO:0000259" key="7">
    <source>
        <dbReference type="PROSITE" id="PS51000"/>
    </source>
</evidence>
<keyword evidence="8" id="KW-0808">Transferase</keyword>
<dbReference type="EMBL" id="CP026952">
    <property type="protein sequence ID" value="AWB91703.1"/>
    <property type="molecule type" value="Genomic_DNA"/>
</dbReference>
<evidence type="ECO:0000256" key="1">
    <source>
        <dbReference type="ARBA" id="ARBA00021390"/>
    </source>
</evidence>
<dbReference type="Proteomes" id="UP000244384">
    <property type="component" value="Chromosome"/>
</dbReference>
<dbReference type="SUPFAM" id="SSF100950">
    <property type="entry name" value="NagB/RpiA/CoA transferase-like"/>
    <property type="match status" value="1"/>
</dbReference>
<dbReference type="InterPro" id="IPR018356">
    <property type="entry name" value="Tscrpt_reg_HTH_DeoR_CS"/>
</dbReference>
<dbReference type="PANTHER" id="PTHR30363:SF4">
    <property type="entry name" value="GLYCEROL-3-PHOSPHATE REGULON REPRESSOR"/>
    <property type="match status" value="1"/>
</dbReference>
<dbReference type="Gene3D" id="1.10.10.10">
    <property type="entry name" value="Winged helix-like DNA-binding domain superfamily/Winged helix DNA-binding domain"/>
    <property type="match status" value="1"/>
</dbReference>
<feature type="domain" description="HTH deoR-type" evidence="7">
    <location>
        <begin position="3"/>
        <end position="58"/>
    </location>
</feature>
<keyword evidence="3" id="KW-0805">Transcription regulation</keyword>
<dbReference type="GO" id="GO:0003700">
    <property type="term" value="F:DNA-binding transcription factor activity"/>
    <property type="evidence" value="ECO:0007669"/>
    <property type="project" value="InterPro"/>
</dbReference>
<accession>A0A2S0WK36</accession>
<sequence>MYAAERQQLLVERLHLDGRLVVIDLADELGVSSETIRRDLAVLERDGLAQRVHGGAVAARALTILEPGLAQRTSTNAAEKERIAREAAVFLPEPGGSMVLDAGTTISHLVDLIPLDQPYTVLTHAIPTASKLTAIPSVSLHLLGGRVRGVTAAAVGQSTVDALAAVQVDVCFLATNAASPTHGLSTPDVEEAAVKRALARSARRVVAVFDSSKFSVEHVFSFASYDDLDVVVTDKNARDEDVQAIRARGVEVVLA</sequence>
<dbReference type="KEGG" id="aez:C3E78_05475"/>
<organism evidence="8 9">
    <name type="scientific">Aeromicrobium chenweiae</name>
    <dbReference type="NCBI Taxonomy" id="2079793"/>
    <lineage>
        <taxon>Bacteria</taxon>
        <taxon>Bacillati</taxon>
        <taxon>Actinomycetota</taxon>
        <taxon>Actinomycetes</taxon>
        <taxon>Propionibacteriales</taxon>
        <taxon>Nocardioidaceae</taxon>
        <taxon>Aeromicrobium</taxon>
    </lineage>
</organism>
<dbReference type="InterPro" id="IPR036390">
    <property type="entry name" value="WH_DNA-bd_sf"/>
</dbReference>
<dbReference type="PANTHER" id="PTHR30363">
    <property type="entry name" value="HTH-TYPE TRANSCRIPTIONAL REGULATOR SRLR-RELATED"/>
    <property type="match status" value="1"/>
</dbReference>
<dbReference type="InterPro" id="IPR037171">
    <property type="entry name" value="NagB/RpiA_transferase-like"/>
</dbReference>
<evidence type="ECO:0000256" key="4">
    <source>
        <dbReference type="ARBA" id="ARBA00023125"/>
    </source>
</evidence>
<accession>A0A5F2ESB8</accession>
<name>A0A2S0WK36_9ACTN</name>
<dbReference type="OrthoDB" id="7688673at2"/>
<evidence type="ECO:0000256" key="6">
    <source>
        <dbReference type="ARBA" id="ARBA00024937"/>
    </source>
</evidence>
<evidence type="ECO:0000313" key="9">
    <source>
        <dbReference type="Proteomes" id="UP000244384"/>
    </source>
</evidence>
<evidence type="ECO:0000256" key="5">
    <source>
        <dbReference type="ARBA" id="ARBA00023163"/>
    </source>
</evidence>
<dbReference type="InterPro" id="IPR001034">
    <property type="entry name" value="DeoR_HTH"/>
</dbReference>
<comment type="function">
    <text evidence="6">Repressor of the lactose catabolism operon. Galactose-6-phosphate is the inducer.</text>
</comment>
<evidence type="ECO:0000313" key="8">
    <source>
        <dbReference type="EMBL" id="AWB91703.1"/>
    </source>
</evidence>
<dbReference type="Pfam" id="PF08220">
    <property type="entry name" value="HTH_DeoR"/>
    <property type="match status" value="1"/>
</dbReference>
<dbReference type="PRINTS" id="PR00037">
    <property type="entry name" value="HTHLACR"/>
</dbReference>
<dbReference type="InterPro" id="IPR036388">
    <property type="entry name" value="WH-like_DNA-bd_sf"/>
</dbReference>
<dbReference type="Pfam" id="PF00455">
    <property type="entry name" value="DeoRC"/>
    <property type="match status" value="1"/>
</dbReference>
<dbReference type="PROSITE" id="PS00894">
    <property type="entry name" value="HTH_DEOR_1"/>
    <property type="match status" value="1"/>
</dbReference>
<keyword evidence="9" id="KW-1185">Reference proteome</keyword>
<dbReference type="InterPro" id="IPR014036">
    <property type="entry name" value="DeoR-like_C"/>
</dbReference>
<dbReference type="Gene3D" id="3.40.50.1360">
    <property type="match status" value="1"/>
</dbReference>
<keyword evidence="5" id="KW-0804">Transcription</keyword>
<evidence type="ECO:0000256" key="3">
    <source>
        <dbReference type="ARBA" id="ARBA00023015"/>
    </source>
</evidence>
<dbReference type="SMART" id="SM01134">
    <property type="entry name" value="DeoRC"/>
    <property type="match status" value="1"/>
</dbReference>
<dbReference type="GO" id="GO:0003677">
    <property type="term" value="F:DNA binding"/>
    <property type="evidence" value="ECO:0007669"/>
    <property type="project" value="UniProtKB-KW"/>
</dbReference>
<dbReference type="GO" id="GO:0016740">
    <property type="term" value="F:transferase activity"/>
    <property type="evidence" value="ECO:0007669"/>
    <property type="project" value="UniProtKB-KW"/>
</dbReference>
<evidence type="ECO:0000256" key="2">
    <source>
        <dbReference type="ARBA" id="ARBA00022491"/>
    </source>
</evidence>
<reference evidence="9" key="1">
    <citation type="submission" date="2018-01" db="EMBL/GenBank/DDBJ databases">
        <authorList>
            <person name="Li J."/>
        </authorList>
    </citation>
    <scope>NUCLEOTIDE SEQUENCE [LARGE SCALE GENOMIC DNA]</scope>
    <source>
        <strain evidence="9">592</strain>
    </source>
</reference>
<keyword evidence="2" id="KW-0678">Repressor</keyword>
<dbReference type="RefSeq" id="WP_108577349.1">
    <property type="nucleotide sequence ID" value="NZ_CP026952.1"/>
</dbReference>
<dbReference type="SUPFAM" id="SSF46785">
    <property type="entry name" value="Winged helix' DNA-binding domain"/>
    <property type="match status" value="1"/>
</dbReference>
<dbReference type="InterPro" id="IPR050313">
    <property type="entry name" value="Carb_Metab_HTH_regulators"/>
</dbReference>
<dbReference type="PROSITE" id="PS51000">
    <property type="entry name" value="HTH_DEOR_2"/>
    <property type="match status" value="1"/>
</dbReference>